<dbReference type="Pfam" id="PF00756">
    <property type="entry name" value="Esterase"/>
    <property type="match status" value="1"/>
</dbReference>
<dbReference type="InterPro" id="IPR050583">
    <property type="entry name" value="Mycobacterial_A85_antigen"/>
</dbReference>
<organism evidence="2 3">
    <name type="scientific">Amycolatopsis samaneae</name>
    <dbReference type="NCBI Taxonomy" id="664691"/>
    <lineage>
        <taxon>Bacteria</taxon>
        <taxon>Bacillati</taxon>
        <taxon>Actinomycetota</taxon>
        <taxon>Actinomycetes</taxon>
        <taxon>Pseudonocardiales</taxon>
        <taxon>Pseudonocardiaceae</taxon>
        <taxon>Amycolatopsis</taxon>
    </lineage>
</organism>
<feature type="transmembrane region" description="Helical" evidence="1">
    <location>
        <begin position="12"/>
        <end position="32"/>
    </location>
</feature>
<dbReference type="PANTHER" id="PTHR48098">
    <property type="entry name" value="ENTEROCHELIN ESTERASE-RELATED"/>
    <property type="match status" value="1"/>
</dbReference>
<dbReference type="GO" id="GO:0016787">
    <property type="term" value="F:hydrolase activity"/>
    <property type="evidence" value="ECO:0007669"/>
    <property type="project" value="UniProtKB-KW"/>
</dbReference>
<comment type="caution">
    <text evidence="2">The sequence shown here is derived from an EMBL/GenBank/DDBJ whole genome shotgun (WGS) entry which is preliminary data.</text>
</comment>
<keyword evidence="1" id="KW-0812">Transmembrane</keyword>
<dbReference type="SUPFAM" id="SSF53474">
    <property type="entry name" value="alpha/beta-Hydrolases"/>
    <property type="match status" value="1"/>
</dbReference>
<dbReference type="InterPro" id="IPR029058">
    <property type="entry name" value="AB_hydrolase_fold"/>
</dbReference>
<keyword evidence="1" id="KW-1133">Transmembrane helix</keyword>
<evidence type="ECO:0000313" key="3">
    <source>
        <dbReference type="Proteomes" id="UP001597419"/>
    </source>
</evidence>
<keyword evidence="2" id="KW-0378">Hydrolase</keyword>
<name>A0ABW5GFE4_9PSEU</name>
<protein>
    <submittedName>
        <fullName evidence="2">Alpha/beta hydrolase</fullName>
    </submittedName>
</protein>
<dbReference type="RefSeq" id="WP_345398212.1">
    <property type="nucleotide sequence ID" value="NZ_BAABHG010000009.1"/>
</dbReference>
<dbReference type="InterPro" id="IPR000801">
    <property type="entry name" value="Esterase-like"/>
</dbReference>
<gene>
    <name evidence="2" type="ORF">ACFSYJ_16575</name>
</gene>
<dbReference type="EMBL" id="JBHUKU010000008">
    <property type="protein sequence ID" value="MFD2460228.1"/>
    <property type="molecule type" value="Genomic_DNA"/>
</dbReference>
<reference evidence="3" key="1">
    <citation type="journal article" date="2019" name="Int. J. Syst. Evol. Microbiol.">
        <title>The Global Catalogue of Microorganisms (GCM) 10K type strain sequencing project: providing services to taxonomists for standard genome sequencing and annotation.</title>
        <authorList>
            <consortium name="The Broad Institute Genomics Platform"/>
            <consortium name="The Broad Institute Genome Sequencing Center for Infectious Disease"/>
            <person name="Wu L."/>
            <person name="Ma J."/>
        </authorList>
    </citation>
    <scope>NUCLEOTIDE SEQUENCE [LARGE SCALE GENOMIC DNA]</scope>
    <source>
        <strain evidence="3">CGMCC 4.7643</strain>
    </source>
</reference>
<evidence type="ECO:0000256" key="1">
    <source>
        <dbReference type="SAM" id="Phobius"/>
    </source>
</evidence>
<keyword evidence="1" id="KW-0472">Membrane</keyword>
<evidence type="ECO:0000313" key="2">
    <source>
        <dbReference type="EMBL" id="MFD2460228.1"/>
    </source>
</evidence>
<dbReference type="Proteomes" id="UP001597419">
    <property type="component" value="Unassembled WGS sequence"/>
</dbReference>
<proteinExistence type="predicted"/>
<dbReference type="PANTHER" id="PTHR48098:SF1">
    <property type="entry name" value="DIACYLGLYCEROL ACYLTRANSFERASE_MYCOLYLTRANSFERASE AG85A"/>
    <property type="match status" value="1"/>
</dbReference>
<keyword evidence="3" id="KW-1185">Reference proteome</keyword>
<accession>A0ABW5GFE4</accession>
<dbReference type="Gene3D" id="3.40.50.1820">
    <property type="entry name" value="alpha/beta hydrolase"/>
    <property type="match status" value="1"/>
</dbReference>
<sequence length="402" mass="43766">MHLSSIRLDSPLNLIIVIVLAVLAVVAVPWFWDRWRRKRLGRSATTLLAVVLVVLSTAMAGNMIGGFFPTVGALTGTGVYSAPGTNAEASHNGEDLEKMRDTGTTRAREGKGTVVHLKVTGRRTSVTRDVMVYFPPQSFEASYKGQKFPVIEWIPNYPSGPEVLTGAYQLSDQLDAAIAKRVLPPTVVITPDPTGTPKVGHDTECVDEVDGTANDTFLTADLREWGIQKLGLNPERRAWSIAGWSSGGYCAMNLVTRHPQWYGQAVSVGGYDKAQVDAETKNLFKGRKDIDDANNVRVNVRLHPSPVEILAIAGEKENYEGFAIDQIKAAAQPPIQFSYWKIPDAGHNMNTFKSQIPDILAWIGSRTVGPSPALRHMDTSGGVKPWPLPRTGARGALVDMAE</sequence>
<feature type="transmembrane region" description="Helical" evidence="1">
    <location>
        <begin position="44"/>
        <end position="68"/>
    </location>
</feature>